<dbReference type="EMBL" id="CP001712">
    <property type="protein sequence ID" value="EAR15455.1"/>
    <property type="molecule type" value="Genomic_DNA"/>
</dbReference>
<dbReference type="KEGG" id="rbi:RB2501_14044"/>
<organism evidence="1 2">
    <name type="scientific">Robiginitalea biformata (strain ATCC BAA-864 / DSM 15991 / KCTC 12146 / HTCC2501)</name>
    <dbReference type="NCBI Taxonomy" id="313596"/>
    <lineage>
        <taxon>Bacteria</taxon>
        <taxon>Pseudomonadati</taxon>
        <taxon>Bacteroidota</taxon>
        <taxon>Flavobacteriia</taxon>
        <taxon>Flavobacteriales</taxon>
        <taxon>Flavobacteriaceae</taxon>
        <taxon>Robiginitalea</taxon>
    </lineage>
</organism>
<dbReference type="STRING" id="313596.RB2501_14044"/>
<evidence type="ECO:0000313" key="2">
    <source>
        <dbReference type="Proteomes" id="UP000009049"/>
    </source>
</evidence>
<dbReference type="HOGENOM" id="CLU_1748274_0_0_10"/>
<evidence type="ECO:0000313" key="1">
    <source>
        <dbReference type="EMBL" id="EAR15455.1"/>
    </source>
</evidence>
<accession>A4CKQ6</accession>
<reference evidence="1 2" key="1">
    <citation type="journal article" date="2009" name="J. Bacteriol.">
        <title>Complete genome sequence of Robiginitalea biformata HTCC2501.</title>
        <authorList>
            <person name="Oh H.M."/>
            <person name="Giovannoni S.J."/>
            <person name="Lee K."/>
            <person name="Ferriera S."/>
            <person name="Johnson J."/>
            <person name="Cho J.C."/>
        </authorList>
    </citation>
    <scope>NUCLEOTIDE SEQUENCE [LARGE SCALE GENOMIC DNA]</scope>
    <source>
        <strain evidence="2">ATCC BAA-864 / HTCC2501 / KCTC 12146</strain>
    </source>
</reference>
<dbReference type="AlphaFoldDB" id="A4CKQ6"/>
<keyword evidence="2" id="KW-1185">Reference proteome</keyword>
<protein>
    <recommendedName>
        <fullName evidence="3">Late embryogenesis abundant protein LEA-2 subgroup domain-containing protein</fullName>
    </recommendedName>
</protein>
<evidence type="ECO:0008006" key="3">
    <source>
        <dbReference type="Google" id="ProtNLM"/>
    </source>
</evidence>
<dbReference type="RefSeq" id="WP_015754772.1">
    <property type="nucleotide sequence ID" value="NC_013222.1"/>
</dbReference>
<gene>
    <name evidence="1" type="ordered locus">RB2501_14044</name>
</gene>
<dbReference type="Proteomes" id="UP000009049">
    <property type="component" value="Chromosome"/>
</dbReference>
<dbReference type="OrthoDB" id="1357823at2"/>
<proteinExistence type="predicted"/>
<sequence>MKKWLIISGIGVTALALFGASKGASFKRALESLQVSLSRIRNLRLRPDGIYATIDVRMTNPTDKLLDIMTAGIIKVTRIFIYDKSGSLVATASPNIDTITIRPQGSTILKDVPINANYGGVLNTLISGTNPDDYRVEAEIEAFGTTIKV</sequence>
<name>A4CKQ6_ROBBH</name>